<feature type="region of interest" description="Disordered" evidence="1">
    <location>
        <begin position="1"/>
        <end position="20"/>
    </location>
</feature>
<dbReference type="EMBL" id="ML119693">
    <property type="protein sequence ID" value="RPA79983.1"/>
    <property type="molecule type" value="Genomic_DNA"/>
</dbReference>
<feature type="transmembrane region" description="Helical" evidence="2">
    <location>
        <begin position="307"/>
        <end position="323"/>
    </location>
</feature>
<keyword evidence="2" id="KW-0472">Membrane</keyword>
<reference evidence="3 4" key="1">
    <citation type="journal article" date="2018" name="Nat. Ecol. Evol.">
        <title>Pezizomycetes genomes reveal the molecular basis of ectomycorrhizal truffle lifestyle.</title>
        <authorList>
            <person name="Murat C."/>
            <person name="Payen T."/>
            <person name="Noel B."/>
            <person name="Kuo A."/>
            <person name="Morin E."/>
            <person name="Chen J."/>
            <person name="Kohler A."/>
            <person name="Krizsan K."/>
            <person name="Balestrini R."/>
            <person name="Da Silva C."/>
            <person name="Montanini B."/>
            <person name="Hainaut M."/>
            <person name="Levati E."/>
            <person name="Barry K.W."/>
            <person name="Belfiori B."/>
            <person name="Cichocki N."/>
            <person name="Clum A."/>
            <person name="Dockter R.B."/>
            <person name="Fauchery L."/>
            <person name="Guy J."/>
            <person name="Iotti M."/>
            <person name="Le Tacon F."/>
            <person name="Lindquist E.A."/>
            <person name="Lipzen A."/>
            <person name="Malagnac F."/>
            <person name="Mello A."/>
            <person name="Molinier V."/>
            <person name="Miyauchi S."/>
            <person name="Poulain J."/>
            <person name="Riccioni C."/>
            <person name="Rubini A."/>
            <person name="Sitrit Y."/>
            <person name="Splivallo R."/>
            <person name="Traeger S."/>
            <person name="Wang M."/>
            <person name="Zifcakova L."/>
            <person name="Wipf D."/>
            <person name="Zambonelli A."/>
            <person name="Paolocci F."/>
            <person name="Nowrousian M."/>
            <person name="Ottonello S."/>
            <person name="Baldrian P."/>
            <person name="Spatafora J.W."/>
            <person name="Henrissat B."/>
            <person name="Nagy L.G."/>
            <person name="Aury J.M."/>
            <person name="Wincker P."/>
            <person name="Grigoriev I.V."/>
            <person name="Bonfante P."/>
            <person name="Martin F.M."/>
        </authorList>
    </citation>
    <scope>NUCLEOTIDE SEQUENCE [LARGE SCALE GENOMIC DNA]</scope>
    <source>
        <strain evidence="3 4">RN42</strain>
    </source>
</reference>
<keyword evidence="2" id="KW-0812">Transmembrane</keyword>
<keyword evidence="2" id="KW-1133">Transmembrane helix</keyword>
<evidence type="ECO:0000313" key="4">
    <source>
        <dbReference type="Proteomes" id="UP000275078"/>
    </source>
</evidence>
<feature type="transmembrane region" description="Helical" evidence="2">
    <location>
        <begin position="471"/>
        <end position="492"/>
    </location>
</feature>
<dbReference type="OrthoDB" id="5594980at2759"/>
<sequence>MEPHSREGALVNHSNRDRRPTRTFLNKRNASNPYLILVAILTQIPHAAAKINWETLIEKSRQISMSGLIGLLDTQVLWAQPGTEQPEFWRILQGLVGVGSLRILSKVCTHPCWGFLHQIHGVKPPEAVEARDFWLNQESWTEIGRLGGMTQEDTSYHRINQGSGPQCKIFWERADAEVEKKWWETSGESGSTASSTSLEVVETKLPDKQDTGHDVHLRTRPVLGDDRDSLEICLEKGPNEARHLDAVQPAGRSGADVTEGTTDKWWMDRWQTEIMACSYFQNITLEDACKLATTVYFGRQIGRKRQIFAGIVCLISTAGSFTTATFTDWSFIVQFVALSSLGYMVNRTASLRGWKFAPSPALKDQRPSLYADFPDYQDDKVIIRVAIQSSGLCKLRGVFSFPRSRMEAAKNIAQQSQGRYRAVRESTPRYTPYSDEVQDIRELKWISYEVQSSFYGLVCSVTPDNVLHRSFGVVIAMIYGIALLIVGFGASIPEGKGGIVLAVFATAMCISFVARRKEARWTMGEFALIDLSRMQLPEGIKERLTLDKDIAGLWRDREWKLTRKGTFKLEQAEDAV</sequence>
<evidence type="ECO:0000313" key="3">
    <source>
        <dbReference type="EMBL" id="RPA79983.1"/>
    </source>
</evidence>
<name>A0A3N4I1M6_ASCIM</name>
<evidence type="ECO:0000256" key="2">
    <source>
        <dbReference type="SAM" id="Phobius"/>
    </source>
</evidence>
<keyword evidence="4" id="KW-1185">Reference proteome</keyword>
<proteinExistence type="predicted"/>
<evidence type="ECO:0000256" key="1">
    <source>
        <dbReference type="SAM" id="MobiDB-lite"/>
    </source>
</evidence>
<protein>
    <submittedName>
        <fullName evidence="3">Uncharacterized protein</fullName>
    </submittedName>
</protein>
<gene>
    <name evidence="3" type="ORF">BJ508DRAFT_377367</name>
</gene>
<dbReference type="Proteomes" id="UP000275078">
    <property type="component" value="Unassembled WGS sequence"/>
</dbReference>
<organism evidence="3 4">
    <name type="scientific">Ascobolus immersus RN42</name>
    <dbReference type="NCBI Taxonomy" id="1160509"/>
    <lineage>
        <taxon>Eukaryota</taxon>
        <taxon>Fungi</taxon>
        <taxon>Dikarya</taxon>
        <taxon>Ascomycota</taxon>
        <taxon>Pezizomycotina</taxon>
        <taxon>Pezizomycetes</taxon>
        <taxon>Pezizales</taxon>
        <taxon>Ascobolaceae</taxon>
        <taxon>Ascobolus</taxon>
    </lineage>
</organism>
<feature type="transmembrane region" description="Helical" evidence="2">
    <location>
        <begin position="498"/>
        <end position="514"/>
    </location>
</feature>
<dbReference type="AlphaFoldDB" id="A0A3N4I1M6"/>
<accession>A0A3N4I1M6</accession>
<feature type="transmembrane region" description="Helical" evidence="2">
    <location>
        <begin position="329"/>
        <end position="346"/>
    </location>
</feature>